<comment type="caution">
    <text evidence="6">The sequence shown here is derived from an EMBL/GenBank/DDBJ whole genome shotgun (WGS) entry which is preliminary data.</text>
</comment>
<dbReference type="PANTHER" id="PTHR47506">
    <property type="entry name" value="TRANSCRIPTIONAL REGULATORY PROTEIN"/>
    <property type="match status" value="1"/>
</dbReference>
<dbReference type="SUPFAM" id="SSF46689">
    <property type="entry name" value="Homeodomain-like"/>
    <property type="match status" value="1"/>
</dbReference>
<dbReference type="InterPro" id="IPR001647">
    <property type="entry name" value="HTH_TetR"/>
</dbReference>
<dbReference type="RefSeq" id="WP_204030049.1">
    <property type="nucleotide sequence ID" value="NZ_BOOW01000032.1"/>
</dbReference>
<evidence type="ECO:0000259" key="5">
    <source>
        <dbReference type="PROSITE" id="PS50977"/>
    </source>
</evidence>
<reference evidence="6" key="1">
    <citation type="submission" date="2021-01" db="EMBL/GenBank/DDBJ databases">
        <title>Whole genome shotgun sequence of Sinosporangium siamense NBRC 109515.</title>
        <authorList>
            <person name="Komaki H."/>
            <person name="Tamura T."/>
        </authorList>
    </citation>
    <scope>NUCLEOTIDE SEQUENCE</scope>
    <source>
        <strain evidence="6">NBRC 109515</strain>
    </source>
</reference>
<keyword evidence="2 4" id="KW-0238">DNA-binding</keyword>
<evidence type="ECO:0000256" key="1">
    <source>
        <dbReference type="ARBA" id="ARBA00023015"/>
    </source>
</evidence>
<keyword evidence="1" id="KW-0805">Transcription regulation</keyword>
<dbReference type="InterPro" id="IPR036271">
    <property type="entry name" value="Tet_transcr_reg_TetR-rel_C_sf"/>
</dbReference>
<dbReference type="PANTHER" id="PTHR47506:SF1">
    <property type="entry name" value="HTH-TYPE TRANSCRIPTIONAL REGULATOR YJDC"/>
    <property type="match status" value="1"/>
</dbReference>
<organism evidence="6 7">
    <name type="scientific">Sinosporangium siamense</name>
    <dbReference type="NCBI Taxonomy" id="1367973"/>
    <lineage>
        <taxon>Bacteria</taxon>
        <taxon>Bacillati</taxon>
        <taxon>Actinomycetota</taxon>
        <taxon>Actinomycetes</taxon>
        <taxon>Streptosporangiales</taxon>
        <taxon>Streptosporangiaceae</taxon>
        <taxon>Sinosporangium</taxon>
    </lineage>
</organism>
<dbReference type="PRINTS" id="PR00455">
    <property type="entry name" value="HTHTETR"/>
</dbReference>
<dbReference type="InterPro" id="IPR009057">
    <property type="entry name" value="Homeodomain-like_sf"/>
</dbReference>
<dbReference type="Pfam" id="PF00440">
    <property type="entry name" value="TetR_N"/>
    <property type="match status" value="1"/>
</dbReference>
<keyword evidence="3" id="KW-0804">Transcription</keyword>
<dbReference type="EMBL" id="BOOW01000032">
    <property type="protein sequence ID" value="GII95019.1"/>
    <property type="molecule type" value="Genomic_DNA"/>
</dbReference>
<dbReference type="Gene3D" id="1.10.357.10">
    <property type="entry name" value="Tetracycline Repressor, domain 2"/>
    <property type="match status" value="1"/>
</dbReference>
<protein>
    <submittedName>
        <fullName evidence="6">TetR family transcriptional regulator</fullName>
    </submittedName>
</protein>
<keyword evidence="7" id="KW-1185">Reference proteome</keyword>
<proteinExistence type="predicted"/>
<dbReference type="GO" id="GO:0003677">
    <property type="term" value="F:DNA binding"/>
    <property type="evidence" value="ECO:0007669"/>
    <property type="project" value="UniProtKB-UniRule"/>
</dbReference>
<sequence>MEKQRRGRPPLVGRREEILDAAVRVLADRGIETMSLAQLSEALGFSTYALTYHFGAKEQLLAAVAEHIESVVQLTFAALADQPGLTLAELMRRYWEINREPGSAAAMRLWLDLVLLASRAPERLPGFLQRAVFDWRAVIAGALGDRPDAERLTTLVFATITGLELMQLIEPESDAPRQALEAFIGLLPEQD</sequence>
<dbReference type="SUPFAM" id="SSF48498">
    <property type="entry name" value="Tetracyclin repressor-like, C-terminal domain"/>
    <property type="match status" value="1"/>
</dbReference>
<dbReference type="PROSITE" id="PS50977">
    <property type="entry name" value="HTH_TETR_2"/>
    <property type="match status" value="1"/>
</dbReference>
<feature type="DNA-binding region" description="H-T-H motif" evidence="4">
    <location>
        <begin position="35"/>
        <end position="54"/>
    </location>
</feature>
<accession>A0A919RN25</accession>
<evidence type="ECO:0000313" key="6">
    <source>
        <dbReference type="EMBL" id="GII95019.1"/>
    </source>
</evidence>
<evidence type="ECO:0000313" key="7">
    <source>
        <dbReference type="Proteomes" id="UP000606172"/>
    </source>
</evidence>
<dbReference type="AlphaFoldDB" id="A0A919RN25"/>
<feature type="domain" description="HTH tetR-type" evidence="5">
    <location>
        <begin position="12"/>
        <end position="72"/>
    </location>
</feature>
<name>A0A919RN25_9ACTN</name>
<evidence type="ECO:0000256" key="3">
    <source>
        <dbReference type="ARBA" id="ARBA00023163"/>
    </source>
</evidence>
<evidence type="ECO:0000256" key="4">
    <source>
        <dbReference type="PROSITE-ProRule" id="PRU00335"/>
    </source>
</evidence>
<dbReference type="Proteomes" id="UP000606172">
    <property type="component" value="Unassembled WGS sequence"/>
</dbReference>
<gene>
    <name evidence="6" type="ORF">Ssi02_52500</name>
</gene>
<evidence type="ECO:0000256" key="2">
    <source>
        <dbReference type="ARBA" id="ARBA00023125"/>
    </source>
</evidence>